<dbReference type="SUPFAM" id="SSF53720">
    <property type="entry name" value="ALDH-like"/>
    <property type="match status" value="1"/>
</dbReference>
<organism evidence="2">
    <name type="scientific">freshwater metagenome</name>
    <dbReference type="NCBI Taxonomy" id="449393"/>
    <lineage>
        <taxon>unclassified sequences</taxon>
        <taxon>metagenomes</taxon>
        <taxon>ecological metagenomes</taxon>
    </lineage>
</organism>
<reference evidence="2" key="1">
    <citation type="submission" date="2020-05" db="EMBL/GenBank/DDBJ databases">
        <authorList>
            <person name="Chiriac C."/>
            <person name="Salcher M."/>
            <person name="Ghai R."/>
            <person name="Kavagutti S V."/>
        </authorList>
    </citation>
    <scope>NUCLEOTIDE SEQUENCE</scope>
</reference>
<dbReference type="EMBL" id="CAEZXR010000397">
    <property type="protein sequence ID" value="CAB4731023.1"/>
    <property type="molecule type" value="Genomic_DNA"/>
</dbReference>
<dbReference type="InterPro" id="IPR016161">
    <property type="entry name" value="Ald_DH/histidinol_DH"/>
</dbReference>
<dbReference type="FunFam" id="3.40.605.10:FF:000026">
    <property type="entry name" value="Aldehyde dehydrogenase, putative"/>
    <property type="match status" value="1"/>
</dbReference>
<dbReference type="PANTHER" id="PTHR42804:SF1">
    <property type="entry name" value="ALDEHYDE DEHYDROGENASE-RELATED"/>
    <property type="match status" value="1"/>
</dbReference>
<dbReference type="PANTHER" id="PTHR42804">
    <property type="entry name" value="ALDEHYDE DEHYDROGENASE"/>
    <property type="match status" value="1"/>
</dbReference>
<gene>
    <name evidence="2" type="ORF">UFOPK2579_02578</name>
</gene>
<sequence>MWFSPDAPFGGYKQSGIGREMGSAGFEEYLETKTLAFPA</sequence>
<accession>A0A6J6S8F9</accession>
<dbReference type="InterPro" id="IPR016162">
    <property type="entry name" value="Ald_DH_N"/>
</dbReference>
<name>A0A6J6S8F9_9ZZZZ</name>
<proteinExistence type="predicted"/>
<feature type="domain" description="Aldehyde dehydrogenase" evidence="1">
    <location>
        <begin position="4"/>
        <end position="34"/>
    </location>
</feature>
<dbReference type="AlphaFoldDB" id="A0A6J6S8F9"/>
<dbReference type="Gene3D" id="3.40.605.10">
    <property type="entry name" value="Aldehyde Dehydrogenase, Chain A, domain 1"/>
    <property type="match status" value="1"/>
</dbReference>
<dbReference type="InterPro" id="IPR015590">
    <property type="entry name" value="Aldehyde_DH_dom"/>
</dbReference>
<evidence type="ECO:0000313" key="2">
    <source>
        <dbReference type="EMBL" id="CAB4731023.1"/>
    </source>
</evidence>
<dbReference type="GO" id="GO:0016491">
    <property type="term" value="F:oxidoreductase activity"/>
    <property type="evidence" value="ECO:0007669"/>
    <property type="project" value="InterPro"/>
</dbReference>
<dbReference type="Pfam" id="PF00171">
    <property type="entry name" value="Aldedh"/>
    <property type="match status" value="1"/>
</dbReference>
<evidence type="ECO:0000259" key="1">
    <source>
        <dbReference type="Pfam" id="PF00171"/>
    </source>
</evidence>
<protein>
    <submittedName>
        <fullName evidence="2">Unannotated protein</fullName>
    </submittedName>
</protein>